<dbReference type="EMBL" id="BAAFGZ010000541">
    <property type="protein sequence ID" value="GAB0138948.1"/>
    <property type="molecule type" value="Genomic_DNA"/>
</dbReference>
<sequence length="260" mass="29729">MSFLNRDGTLSRLKKWLSRPLTSRESKRAQGQYVADEAEVTFTARFAACDVLARAGIPSCIWLEDALSNLGVPTEVFELFLLVPDTGLAARALMSAGYERQEPSLALTPIPQFNNLFTPQETGNHSPAMDSDWTFEVPDAIRTSVILLPAKEWFYDLPESLECMTAWFPTLSQLLTALIAKWLNLYEKDWDLRLRVGIFIGYIYEYIETVREPGFEKQLPRGYWQFHFDQVQGIRTSDLGTFSCQEHYKHITCDIADARL</sequence>
<name>A0ABQ0CZU3_9HYPO</name>
<accession>A0ABQ0CZU3</accession>
<evidence type="ECO:0000313" key="1">
    <source>
        <dbReference type="EMBL" id="GAB0138948.1"/>
    </source>
</evidence>
<evidence type="ECO:0000313" key="2">
    <source>
        <dbReference type="Proteomes" id="UP001562357"/>
    </source>
</evidence>
<protein>
    <submittedName>
        <fullName evidence="1">Uncharacterized protein</fullName>
    </submittedName>
</protein>
<dbReference type="Proteomes" id="UP001562357">
    <property type="component" value="Unassembled WGS sequence"/>
</dbReference>
<gene>
    <name evidence="1" type="primary">g7167</name>
    <name evidence="1" type="ORF">EsDP_00007167</name>
</gene>
<proteinExistence type="predicted"/>
<organism evidence="1 2">
    <name type="scientific">Epichloe bromicola</name>
    <dbReference type="NCBI Taxonomy" id="79588"/>
    <lineage>
        <taxon>Eukaryota</taxon>
        <taxon>Fungi</taxon>
        <taxon>Dikarya</taxon>
        <taxon>Ascomycota</taxon>
        <taxon>Pezizomycotina</taxon>
        <taxon>Sordariomycetes</taxon>
        <taxon>Hypocreomycetidae</taxon>
        <taxon>Hypocreales</taxon>
        <taxon>Clavicipitaceae</taxon>
        <taxon>Epichloe</taxon>
    </lineage>
</organism>
<comment type="caution">
    <text evidence="1">The sequence shown here is derived from an EMBL/GenBank/DDBJ whole genome shotgun (WGS) entry which is preliminary data.</text>
</comment>
<reference evidence="2" key="1">
    <citation type="submission" date="2024-06" db="EMBL/GenBank/DDBJ databases">
        <title>Draft Genome Sequences of Epichloe bromicola Strains Isolated from Elymus ciliaris.</title>
        <authorList>
            <consortium name="Epichloe bromicola genome sequencing consortium"/>
            <person name="Miura A."/>
            <person name="Imano S."/>
            <person name="Ashida A."/>
            <person name="Sato I."/>
            <person name="Chiba S."/>
            <person name="Tanaka A."/>
            <person name="Camagna M."/>
            <person name="Takemoto D."/>
        </authorList>
    </citation>
    <scope>NUCLEOTIDE SEQUENCE [LARGE SCALE GENOMIC DNA]</scope>
    <source>
        <strain evidence="2">DP</strain>
    </source>
</reference>
<keyword evidence="2" id="KW-1185">Reference proteome</keyword>